<dbReference type="EMBL" id="CAEZYY010000018">
    <property type="protein sequence ID" value="CAB4757924.1"/>
    <property type="molecule type" value="Genomic_DNA"/>
</dbReference>
<evidence type="ECO:0000313" key="4">
    <source>
        <dbReference type="EMBL" id="CAB5058643.1"/>
    </source>
</evidence>
<dbReference type="EMBL" id="CAFBQP010000024">
    <property type="protein sequence ID" value="CAB5058643.1"/>
    <property type="molecule type" value="Genomic_DNA"/>
</dbReference>
<evidence type="ECO:0000313" key="3">
    <source>
        <dbReference type="EMBL" id="CAB4872309.1"/>
    </source>
</evidence>
<gene>
    <name evidence="1" type="ORF">UFOPK2602_00832</name>
    <name evidence="2" type="ORF">UFOPK2806_01447</name>
    <name evidence="3" type="ORF">UFOPK3417_00810</name>
    <name evidence="4" type="ORF">UFOPK4306_00798</name>
</gene>
<evidence type="ECO:0000313" key="1">
    <source>
        <dbReference type="EMBL" id="CAB4705602.1"/>
    </source>
</evidence>
<name>A0A6J6UFK8_9ZZZZ</name>
<organism evidence="2">
    <name type="scientific">freshwater metagenome</name>
    <dbReference type="NCBI Taxonomy" id="449393"/>
    <lineage>
        <taxon>unclassified sequences</taxon>
        <taxon>metagenomes</taxon>
        <taxon>ecological metagenomes</taxon>
    </lineage>
</organism>
<reference evidence="2" key="1">
    <citation type="submission" date="2020-05" db="EMBL/GenBank/DDBJ databases">
        <authorList>
            <person name="Chiriac C."/>
            <person name="Salcher M."/>
            <person name="Ghai R."/>
            <person name="Kavagutti S V."/>
        </authorList>
    </citation>
    <scope>NUCLEOTIDE SEQUENCE</scope>
</reference>
<dbReference type="EMBL" id="CAEZXX010000045">
    <property type="protein sequence ID" value="CAB4705602.1"/>
    <property type="molecule type" value="Genomic_DNA"/>
</dbReference>
<dbReference type="EMBL" id="CAFBLR010000062">
    <property type="protein sequence ID" value="CAB4872309.1"/>
    <property type="molecule type" value="Genomic_DNA"/>
</dbReference>
<proteinExistence type="predicted"/>
<sequence>MARGGRERKRLLRRGVPADATDRLSAAEARIDGLSDLHQRLVEDLEQRITATTALITSQNEATGAEFEAVRAQAKEDYRRQVGVLDVVRRQQKRQDETFGARVDAVESAVGAIASEQATRLAQSEGRVDQLEVSARMLSGRVDAFETFRVELGDIVERMSSTIRAIRDAVEKLALRTNATEALAHQQLTDAAALREQVLTGQRAAETIADTLRAELATLAGLESQVTALTNALGPLGPLPSQFSALTDTVMGMNDRVVAAELVLNQRTDLDLQLERAEEFERVLAEVDPADYAMRDDLDTLRAIIEDLRRESHPE</sequence>
<accession>A0A6J6UFK8</accession>
<protein>
    <submittedName>
        <fullName evidence="2">Unannotated protein</fullName>
    </submittedName>
</protein>
<evidence type="ECO:0000313" key="2">
    <source>
        <dbReference type="EMBL" id="CAB4757924.1"/>
    </source>
</evidence>
<dbReference type="AlphaFoldDB" id="A0A6J6UFK8"/>